<dbReference type="FunFam" id="1.25.40.90:FF:000016">
    <property type="entry name" value="mRNA cleavage factor complex component Pcf11"/>
    <property type="match status" value="1"/>
</dbReference>
<dbReference type="SUPFAM" id="SSF48464">
    <property type="entry name" value="ENTH/VHS domain"/>
    <property type="match status" value="1"/>
</dbReference>
<feature type="domain" description="CID" evidence="2">
    <location>
        <begin position="23"/>
        <end position="158"/>
    </location>
</feature>
<dbReference type="GO" id="GO:0003729">
    <property type="term" value="F:mRNA binding"/>
    <property type="evidence" value="ECO:0007669"/>
    <property type="project" value="InterPro"/>
</dbReference>
<evidence type="ECO:0000313" key="3">
    <source>
        <dbReference type="EMBL" id="KAF1800355.1"/>
    </source>
</evidence>
<evidence type="ECO:0000259" key="2">
    <source>
        <dbReference type="PROSITE" id="PS51391"/>
    </source>
</evidence>
<organism evidence="3 4">
    <name type="scientific">Mucor circinelloides f. lusitanicus</name>
    <name type="common">Mucor racemosus var. lusitanicus</name>
    <dbReference type="NCBI Taxonomy" id="29924"/>
    <lineage>
        <taxon>Eukaryota</taxon>
        <taxon>Fungi</taxon>
        <taxon>Fungi incertae sedis</taxon>
        <taxon>Mucoromycota</taxon>
        <taxon>Mucoromycotina</taxon>
        <taxon>Mucoromycetes</taxon>
        <taxon>Mucorales</taxon>
        <taxon>Mucorineae</taxon>
        <taxon>Mucoraceae</taxon>
        <taxon>Mucor</taxon>
    </lineage>
</organism>
<dbReference type="GO" id="GO:0005737">
    <property type="term" value="C:cytoplasm"/>
    <property type="evidence" value="ECO:0007669"/>
    <property type="project" value="TreeGrafter"/>
</dbReference>
<feature type="region of interest" description="Disordered" evidence="1">
    <location>
        <begin position="162"/>
        <end position="227"/>
    </location>
</feature>
<dbReference type="Proteomes" id="UP000469890">
    <property type="component" value="Unassembled WGS sequence"/>
</dbReference>
<dbReference type="GO" id="GO:0000993">
    <property type="term" value="F:RNA polymerase II complex binding"/>
    <property type="evidence" value="ECO:0007669"/>
    <property type="project" value="InterPro"/>
</dbReference>
<protein>
    <recommendedName>
        <fullName evidence="2">CID domain-containing protein</fullName>
    </recommendedName>
</protein>
<dbReference type="Pfam" id="PF04818">
    <property type="entry name" value="CID"/>
    <property type="match status" value="1"/>
</dbReference>
<evidence type="ECO:0000313" key="4">
    <source>
        <dbReference type="Proteomes" id="UP000469890"/>
    </source>
</evidence>
<reference evidence="3 4" key="1">
    <citation type="submission" date="2019-09" db="EMBL/GenBank/DDBJ databases">
        <authorList>
            <consortium name="DOE Joint Genome Institute"/>
            <person name="Mondo S.J."/>
            <person name="Navarro-Mendoza M.I."/>
            <person name="Perez-Arques C."/>
            <person name="Panchal S."/>
            <person name="Nicolas F.E."/>
            <person name="Ganguly P."/>
            <person name="Pangilinan J."/>
            <person name="Grigoriev I."/>
            <person name="Heitman J."/>
            <person name="Sanya K."/>
            <person name="Garre V."/>
        </authorList>
    </citation>
    <scope>NUCLEOTIDE SEQUENCE [LARGE SCALE GENOMIC DNA]</scope>
    <source>
        <strain evidence="3 4">MU402</strain>
    </source>
</reference>
<dbReference type="PANTHER" id="PTHR15921">
    <property type="entry name" value="PRE-MRNA CLEAVAGE COMPLEX II"/>
    <property type="match status" value="1"/>
</dbReference>
<dbReference type="Gene3D" id="1.25.40.90">
    <property type="match status" value="1"/>
</dbReference>
<dbReference type="InterPro" id="IPR008942">
    <property type="entry name" value="ENTH_VHS"/>
</dbReference>
<feature type="compositionally biased region" description="Basic and acidic residues" evidence="1">
    <location>
        <begin position="201"/>
        <end position="222"/>
    </location>
</feature>
<gene>
    <name evidence="3" type="ORF">FB192DRAFT_1380294</name>
</gene>
<name>A0A8H4BDX5_MUCCL</name>
<proteinExistence type="predicted"/>
<dbReference type="EMBL" id="JAAECE010000005">
    <property type="protein sequence ID" value="KAF1800355.1"/>
    <property type="molecule type" value="Genomic_DNA"/>
</dbReference>
<dbReference type="InterPro" id="IPR057242">
    <property type="entry name" value="PCFS4-like"/>
</dbReference>
<accession>A0A8H4BDX5</accession>
<dbReference type="GO" id="GO:0006369">
    <property type="term" value="P:termination of RNA polymerase II transcription"/>
    <property type="evidence" value="ECO:0007669"/>
    <property type="project" value="InterPro"/>
</dbReference>
<comment type="caution">
    <text evidence="3">The sequence shown here is derived from an EMBL/GenBank/DDBJ whole genome shotgun (WGS) entry which is preliminary data.</text>
</comment>
<dbReference type="PROSITE" id="PS51391">
    <property type="entry name" value="CID"/>
    <property type="match status" value="1"/>
</dbReference>
<feature type="compositionally biased region" description="Polar residues" evidence="1">
    <location>
        <begin position="1"/>
        <end position="21"/>
    </location>
</feature>
<dbReference type="SMART" id="SM00582">
    <property type="entry name" value="RPR"/>
    <property type="match status" value="1"/>
</dbReference>
<dbReference type="PANTHER" id="PTHR15921:SF3">
    <property type="entry name" value="PRE-MRNA CLEAVAGE COMPLEX 2 PROTEIN PCF11"/>
    <property type="match status" value="1"/>
</dbReference>
<dbReference type="GO" id="GO:0031124">
    <property type="term" value="P:mRNA 3'-end processing"/>
    <property type="evidence" value="ECO:0007669"/>
    <property type="project" value="InterPro"/>
</dbReference>
<feature type="compositionally biased region" description="Polar residues" evidence="1">
    <location>
        <begin position="177"/>
        <end position="186"/>
    </location>
</feature>
<dbReference type="Pfam" id="PF23228">
    <property type="entry name" value="zf_PCFS4"/>
    <property type="match status" value="1"/>
</dbReference>
<feature type="region of interest" description="Disordered" evidence="1">
    <location>
        <begin position="576"/>
        <end position="613"/>
    </location>
</feature>
<sequence>MSANTMKSGRQQQQPHSASNTRDVEQVGRNYRSALSELTFNSKPIITNLTIMAQENQGAASVIVKEIENQLRNNAAGQKLPVLYLIDSICKNVGGVYITNFSRNMVNVFLDAYTLTDPTVRKSFERLLQTWKNGMPGGHPVFPRHIIEPIERSIMYIREKTPTSRYPHAPPPKHTGSPVNRPSPSNAAAAGIHVNPNFINKEPHRVNRDPRNRSPQITEKHSAPLSSSSLLNQLQSMLPMRNTMNSTTNLLTANNDPVTQIISQIKAILPTLPPAQAASIEQYLAQIASASPSQKPASLPVVSTPSPTLINPRVPFSTTTHTPTPPLAANVLSPAIPPLPASPLAANQQAKVDTADLLKSLTSMGYLSPSPPVVANKPCDDPQVVSMNRFGPFILDSKDLQIARPGAVELLYSAEPLQCKQCGFRYPKTEKGQAKMDAHLDSHFRQNRKMKERVKRGLSRSWFVTVDEWINGEGGELMSQQAPAFLHDGMGHVNQKSAEKSNQASGEDAIDPNLHTVIMPDDDSRKPCAICGERFVDFWNDDEEEWMYKNAVLVDGKIYHATCHADAVKSGTLVEADTDMPDGADQGLKRKAKEESSEVRRWRASKVKQAAEY</sequence>
<dbReference type="GO" id="GO:0005849">
    <property type="term" value="C:mRNA cleavage factor complex"/>
    <property type="evidence" value="ECO:0007669"/>
    <property type="project" value="TreeGrafter"/>
</dbReference>
<dbReference type="InterPro" id="IPR047415">
    <property type="entry name" value="Pcf11_CID"/>
</dbReference>
<dbReference type="InterPro" id="IPR006569">
    <property type="entry name" value="CID_dom"/>
</dbReference>
<evidence type="ECO:0000256" key="1">
    <source>
        <dbReference type="SAM" id="MobiDB-lite"/>
    </source>
</evidence>
<feature type="region of interest" description="Disordered" evidence="1">
    <location>
        <begin position="1"/>
        <end position="26"/>
    </location>
</feature>
<dbReference type="AlphaFoldDB" id="A0A8H4BDX5"/>
<dbReference type="InterPro" id="IPR045154">
    <property type="entry name" value="PCF11-like"/>
</dbReference>
<feature type="compositionally biased region" description="Basic and acidic residues" evidence="1">
    <location>
        <begin position="592"/>
        <end position="601"/>
    </location>
</feature>
<dbReference type="CDD" id="cd16982">
    <property type="entry name" value="CID_Pcf11"/>
    <property type="match status" value="1"/>
</dbReference>